<evidence type="ECO:0000313" key="1">
    <source>
        <dbReference type="EMBL" id="TEB18396.1"/>
    </source>
</evidence>
<comment type="caution">
    <text evidence="1">The sequence shown here is derived from an EMBL/GenBank/DDBJ whole genome shotgun (WGS) entry which is preliminary data.</text>
</comment>
<keyword evidence="2" id="KW-1185">Reference proteome</keyword>
<organism evidence="1 2">
    <name type="scientific">Coprinellus micaceus</name>
    <name type="common">Glistening ink-cap mushroom</name>
    <name type="synonym">Coprinus micaceus</name>
    <dbReference type="NCBI Taxonomy" id="71717"/>
    <lineage>
        <taxon>Eukaryota</taxon>
        <taxon>Fungi</taxon>
        <taxon>Dikarya</taxon>
        <taxon>Basidiomycota</taxon>
        <taxon>Agaricomycotina</taxon>
        <taxon>Agaricomycetes</taxon>
        <taxon>Agaricomycetidae</taxon>
        <taxon>Agaricales</taxon>
        <taxon>Agaricineae</taxon>
        <taxon>Psathyrellaceae</taxon>
        <taxon>Coprinellus</taxon>
    </lineage>
</organism>
<dbReference type="Proteomes" id="UP000298030">
    <property type="component" value="Unassembled WGS sequence"/>
</dbReference>
<gene>
    <name evidence="1" type="ORF">FA13DRAFT_1719977</name>
</gene>
<name>A0A4Y7SA68_COPMI</name>
<accession>A0A4Y7SA68</accession>
<dbReference type="AlphaFoldDB" id="A0A4Y7SA68"/>
<sequence length="161" mass="17739">MNGSRDERFESSTKCRTYYSIVLKRSAVVVAQGWAESDETATELGKNSDPRLNEAREARYGIPPPPTQWKYVAPGGARWMISGRLFSNPLRIVVIIITMGGDDRDLVGSQSRPSCEALGALATYACLVYELKAIAQHPSPVVLLHEAVHRRSVRAASPRTL</sequence>
<proteinExistence type="predicted"/>
<reference evidence="1 2" key="1">
    <citation type="journal article" date="2019" name="Nat. Ecol. Evol.">
        <title>Megaphylogeny resolves global patterns of mushroom evolution.</title>
        <authorList>
            <person name="Varga T."/>
            <person name="Krizsan K."/>
            <person name="Foldi C."/>
            <person name="Dima B."/>
            <person name="Sanchez-Garcia M."/>
            <person name="Sanchez-Ramirez S."/>
            <person name="Szollosi G.J."/>
            <person name="Szarkandi J.G."/>
            <person name="Papp V."/>
            <person name="Albert L."/>
            <person name="Andreopoulos W."/>
            <person name="Angelini C."/>
            <person name="Antonin V."/>
            <person name="Barry K.W."/>
            <person name="Bougher N.L."/>
            <person name="Buchanan P."/>
            <person name="Buyck B."/>
            <person name="Bense V."/>
            <person name="Catcheside P."/>
            <person name="Chovatia M."/>
            <person name="Cooper J."/>
            <person name="Damon W."/>
            <person name="Desjardin D."/>
            <person name="Finy P."/>
            <person name="Geml J."/>
            <person name="Haridas S."/>
            <person name="Hughes K."/>
            <person name="Justo A."/>
            <person name="Karasinski D."/>
            <person name="Kautmanova I."/>
            <person name="Kiss B."/>
            <person name="Kocsube S."/>
            <person name="Kotiranta H."/>
            <person name="LaButti K.M."/>
            <person name="Lechner B.E."/>
            <person name="Liimatainen K."/>
            <person name="Lipzen A."/>
            <person name="Lukacs Z."/>
            <person name="Mihaltcheva S."/>
            <person name="Morgado L.N."/>
            <person name="Niskanen T."/>
            <person name="Noordeloos M.E."/>
            <person name="Ohm R.A."/>
            <person name="Ortiz-Santana B."/>
            <person name="Ovrebo C."/>
            <person name="Racz N."/>
            <person name="Riley R."/>
            <person name="Savchenko A."/>
            <person name="Shiryaev A."/>
            <person name="Soop K."/>
            <person name="Spirin V."/>
            <person name="Szebenyi C."/>
            <person name="Tomsovsky M."/>
            <person name="Tulloss R.E."/>
            <person name="Uehling J."/>
            <person name="Grigoriev I.V."/>
            <person name="Vagvolgyi C."/>
            <person name="Papp T."/>
            <person name="Martin F.M."/>
            <person name="Miettinen O."/>
            <person name="Hibbett D.S."/>
            <person name="Nagy L.G."/>
        </authorList>
    </citation>
    <scope>NUCLEOTIDE SEQUENCE [LARGE SCALE GENOMIC DNA]</scope>
    <source>
        <strain evidence="1 2">FP101781</strain>
    </source>
</reference>
<evidence type="ECO:0000313" key="2">
    <source>
        <dbReference type="Proteomes" id="UP000298030"/>
    </source>
</evidence>
<dbReference type="EMBL" id="QPFP01000258">
    <property type="protein sequence ID" value="TEB18396.1"/>
    <property type="molecule type" value="Genomic_DNA"/>
</dbReference>
<protein>
    <submittedName>
        <fullName evidence="1">Uncharacterized protein</fullName>
    </submittedName>
</protein>